<name>A0A5B2WSJ9_9PSEU</name>
<reference evidence="2 3" key="1">
    <citation type="submission" date="2019-09" db="EMBL/GenBank/DDBJ databases">
        <title>Goodfellowia gen. nov., a new genus of the Pseudonocardineae related to Actinoalloteichus, containing Goodfellowia coeruleoviolacea gen. nov., comb. nov. gen. nov., comb. nov.</title>
        <authorList>
            <person name="Labeda D."/>
        </authorList>
    </citation>
    <scope>NUCLEOTIDE SEQUENCE [LARGE SCALE GENOMIC DNA]</scope>
    <source>
        <strain evidence="2 3">AN110305</strain>
    </source>
</reference>
<proteinExistence type="predicted"/>
<dbReference type="Proteomes" id="UP000323454">
    <property type="component" value="Unassembled WGS sequence"/>
</dbReference>
<accession>A0A5B2WSJ9</accession>
<dbReference type="AlphaFoldDB" id="A0A5B2WSJ9"/>
<feature type="transmembrane region" description="Helical" evidence="1">
    <location>
        <begin position="61"/>
        <end position="79"/>
    </location>
</feature>
<keyword evidence="3" id="KW-1185">Reference proteome</keyword>
<keyword evidence="1" id="KW-0812">Transmembrane</keyword>
<evidence type="ECO:0000313" key="2">
    <source>
        <dbReference type="EMBL" id="KAA2253359.1"/>
    </source>
</evidence>
<sequence>MPLGAALGLIAMSLHRATVYGVAAVLLLWASGGLVLDGFRLFFLTTGIPAGDFAIVDGRGAVSRLCGALGLVAVAIAYIRNGRTAAQVRRPLVIAGLVLGAIYPLAKFYWSAGGTLLMPEHYTEGFPAAETVMLIGASTLVLLLAKDGGRHRLIRIGLITTGTVVTLVLLNQGLLPLFGLLNHAMGAPRFAAMDVSTDAWIVDFSLYTVWALLGLVIGRLVLGYRDRVRVRVAR</sequence>
<reference evidence="2 3" key="2">
    <citation type="submission" date="2019-09" db="EMBL/GenBank/DDBJ databases">
        <authorList>
            <person name="Jin C."/>
        </authorList>
    </citation>
    <scope>NUCLEOTIDE SEQUENCE [LARGE SCALE GENOMIC DNA]</scope>
    <source>
        <strain evidence="2 3">AN110305</strain>
    </source>
</reference>
<feature type="transmembrane region" description="Helical" evidence="1">
    <location>
        <begin position="91"/>
        <end position="110"/>
    </location>
</feature>
<dbReference type="OrthoDB" id="2881403at2"/>
<gene>
    <name evidence="2" type="ORF">F0L68_33135</name>
</gene>
<feature type="transmembrane region" description="Helical" evidence="1">
    <location>
        <begin position="125"/>
        <end position="144"/>
    </location>
</feature>
<organism evidence="2 3">
    <name type="scientific">Solihabitans fulvus</name>
    <dbReference type="NCBI Taxonomy" id="1892852"/>
    <lineage>
        <taxon>Bacteria</taxon>
        <taxon>Bacillati</taxon>
        <taxon>Actinomycetota</taxon>
        <taxon>Actinomycetes</taxon>
        <taxon>Pseudonocardiales</taxon>
        <taxon>Pseudonocardiaceae</taxon>
        <taxon>Solihabitans</taxon>
    </lineage>
</organism>
<keyword evidence="1" id="KW-0472">Membrane</keyword>
<dbReference type="EMBL" id="VUOB01000066">
    <property type="protein sequence ID" value="KAA2253359.1"/>
    <property type="molecule type" value="Genomic_DNA"/>
</dbReference>
<comment type="caution">
    <text evidence="2">The sequence shown here is derived from an EMBL/GenBank/DDBJ whole genome shotgun (WGS) entry which is preliminary data.</text>
</comment>
<keyword evidence="1" id="KW-1133">Transmembrane helix</keyword>
<protein>
    <submittedName>
        <fullName evidence="2">Uncharacterized protein</fullName>
    </submittedName>
</protein>
<evidence type="ECO:0000313" key="3">
    <source>
        <dbReference type="Proteomes" id="UP000323454"/>
    </source>
</evidence>
<feature type="transmembrane region" description="Helical" evidence="1">
    <location>
        <begin position="156"/>
        <end position="179"/>
    </location>
</feature>
<evidence type="ECO:0000256" key="1">
    <source>
        <dbReference type="SAM" id="Phobius"/>
    </source>
</evidence>
<dbReference type="RefSeq" id="WP_149853829.1">
    <property type="nucleotide sequence ID" value="NZ_VUOB01000066.1"/>
</dbReference>
<feature type="transmembrane region" description="Helical" evidence="1">
    <location>
        <begin position="199"/>
        <end position="222"/>
    </location>
</feature>